<evidence type="ECO:0000256" key="9">
    <source>
        <dbReference type="RuleBase" id="RU362131"/>
    </source>
</evidence>
<dbReference type="SUPFAM" id="SSF56219">
    <property type="entry name" value="DNase I-like"/>
    <property type="match status" value="1"/>
</dbReference>
<reference evidence="13" key="1">
    <citation type="submission" date="2013-02" db="EMBL/GenBank/DDBJ databases">
        <authorList>
            <person name="Hughes D."/>
        </authorList>
    </citation>
    <scope>NUCLEOTIDE SEQUENCE</scope>
    <source>
        <strain>Durham</strain>
        <strain evidence="13">NC isolate 2 -- Noor lab</strain>
    </source>
</reference>
<dbReference type="InterPro" id="IPR004808">
    <property type="entry name" value="AP_endonuc_1"/>
</dbReference>
<dbReference type="Gene3D" id="3.60.10.10">
    <property type="entry name" value="Endonuclease/exonuclease/phosphatase"/>
    <property type="match status" value="1"/>
</dbReference>
<dbReference type="GO" id="GO:0003677">
    <property type="term" value="F:DNA binding"/>
    <property type="evidence" value="ECO:0007669"/>
    <property type="project" value="InterPro"/>
</dbReference>
<dbReference type="InterPro" id="IPR020847">
    <property type="entry name" value="AP_endonuclease_F1_BS"/>
</dbReference>
<feature type="site" description="Transition state stabilizer" evidence="8">
    <location>
        <position position="226"/>
    </location>
</feature>
<evidence type="ECO:0000256" key="7">
    <source>
        <dbReference type="PIRSR" id="PIRSR604808-2"/>
    </source>
</evidence>
<feature type="compositionally biased region" description="Basic and acidic residues" evidence="10">
    <location>
        <begin position="19"/>
        <end position="28"/>
    </location>
</feature>
<dbReference type="InterPro" id="IPR036691">
    <property type="entry name" value="Endo/exonu/phosph_ase_sf"/>
</dbReference>
<dbReference type="EC" id="3.1.11.2" evidence="3"/>
<keyword evidence="5" id="KW-0378">Hydrolase</keyword>
<dbReference type="InterPro" id="IPR005135">
    <property type="entry name" value="Endo/exonuclease/phosphatase"/>
</dbReference>
<sequence>TSSSKSEEPKPKKGRTTKKIKESEEVAPIKDVASNENIEDDFQEPSPKKSKTKSPKAEKMNSTVTNYSDIDFSLTKEFNLKISSWNVAGLRSWLNKDGLKYLEHEKPDILCLQEIKCEKEKLPDEARIPGYHPYWLCNKGGYAGVAIYSKIMPINVEYGIGDKEQDENGRIITAEYEKFFLVCVYVPNSGRGLVTLDKRLRWNTLFKDFISNLNSKKPVIIAGDMNIWS</sequence>
<evidence type="ECO:0000256" key="1">
    <source>
        <dbReference type="ARBA" id="ARBA00000493"/>
    </source>
</evidence>
<comment type="catalytic activity">
    <reaction evidence="1">
        <text>Exonucleolytic cleavage in the 3'- to 5'-direction to yield nucleoside 5'-phosphates.</text>
        <dbReference type="EC" id="3.1.11.2"/>
    </reaction>
</comment>
<keyword evidence="9" id="KW-0234">DNA repair</keyword>
<evidence type="ECO:0000256" key="2">
    <source>
        <dbReference type="ARBA" id="ARBA00007092"/>
    </source>
</evidence>
<feature type="compositionally biased region" description="Basic and acidic residues" evidence="10">
    <location>
        <begin position="1"/>
        <end position="11"/>
    </location>
</feature>
<evidence type="ECO:0000259" key="11">
    <source>
        <dbReference type="Pfam" id="PF03372"/>
    </source>
</evidence>
<keyword evidence="13" id="KW-1185">Reference proteome</keyword>
<dbReference type="Pfam" id="PF03372">
    <property type="entry name" value="Exo_endo_phos"/>
    <property type="match status" value="1"/>
</dbReference>
<evidence type="ECO:0000256" key="6">
    <source>
        <dbReference type="ARBA" id="ARBA00022842"/>
    </source>
</evidence>
<dbReference type="EMBL" id="CAQQ02107403">
    <property type="status" value="NOT_ANNOTATED_CDS"/>
    <property type="molecule type" value="Genomic_DNA"/>
</dbReference>
<dbReference type="GO" id="GO:0046872">
    <property type="term" value="F:metal ion binding"/>
    <property type="evidence" value="ECO:0007669"/>
    <property type="project" value="UniProtKB-KW"/>
</dbReference>
<comment type="cofactor">
    <cofactor evidence="7 9">
        <name>Mg(2+)</name>
        <dbReference type="ChEBI" id="CHEBI:18420"/>
    </cofactor>
    <cofactor evidence="7 9">
        <name>Mn(2+)</name>
        <dbReference type="ChEBI" id="CHEBI:29035"/>
    </cofactor>
    <text evidence="7 9">Probably binds two magnesium or manganese ions per subunit.</text>
</comment>
<dbReference type="Proteomes" id="UP000015102">
    <property type="component" value="Unassembled WGS sequence"/>
</dbReference>
<name>T1GXP6_MEGSC</name>
<evidence type="ECO:0000256" key="5">
    <source>
        <dbReference type="ARBA" id="ARBA00022801"/>
    </source>
</evidence>
<keyword evidence="6 7" id="KW-0460">Magnesium</keyword>
<dbReference type="AlphaFoldDB" id="T1GXP6"/>
<dbReference type="PANTHER" id="PTHR22748">
    <property type="entry name" value="AP ENDONUCLEASE"/>
    <property type="match status" value="1"/>
</dbReference>
<dbReference type="GO" id="GO:0005634">
    <property type="term" value="C:nucleus"/>
    <property type="evidence" value="ECO:0007669"/>
    <property type="project" value="TreeGrafter"/>
</dbReference>
<accession>T1GXP6</accession>
<feature type="binding site" evidence="7">
    <location>
        <position position="224"/>
    </location>
    <ligand>
        <name>Mg(2+)</name>
        <dbReference type="ChEBI" id="CHEBI:18420"/>
        <label>1</label>
    </ligand>
</feature>
<keyword evidence="9" id="KW-0227">DNA damage</keyword>
<feature type="region of interest" description="Disordered" evidence="10">
    <location>
        <begin position="1"/>
        <end position="60"/>
    </location>
</feature>
<evidence type="ECO:0000256" key="10">
    <source>
        <dbReference type="SAM" id="MobiDB-lite"/>
    </source>
</evidence>
<proteinExistence type="inferred from homology"/>
<dbReference type="EMBL" id="CAQQ02107402">
    <property type="status" value="NOT_ANNOTATED_CDS"/>
    <property type="molecule type" value="Genomic_DNA"/>
</dbReference>
<dbReference type="NCBIfam" id="TIGR00633">
    <property type="entry name" value="xth"/>
    <property type="match status" value="1"/>
</dbReference>
<dbReference type="EnsemblMetazoa" id="MESCA008599-RA">
    <property type="protein sequence ID" value="MESCA008599-PA"/>
    <property type="gene ID" value="MESCA008599"/>
</dbReference>
<organism evidence="12 13">
    <name type="scientific">Megaselia scalaris</name>
    <name type="common">Humpbacked fly</name>
    <name type="synonym">Phora scalaris</name>
    <dbReference type="NCBI Taxonomy" id="36166"/>
    <lineage>
        <taxon>Eukaryota</taxon>
        <taxon>Metazoa</taxon>
        <taxon>Ecdysozoa</taxon>
        <taxon>Arthropoda</taxon>
        <taxon>Hexapoda</taxon>
        <taxon>Insecta</taxon>
        <taxon>Pterygota</taxon>
        <taxon>Neoptera</taxon>
        <taxon>Endopterygota</taxon>
        <taxon>Diptera</taxon>
        <taxon>Brachycera</taxon>
        <taxon>Muscomorpha</taxon>
        <taxon>Platypezoidea</taxon>
        <taxon>Phoridae</taxon>
        <taxon>Megaseliini</taxon>
        <taxon>Megaselia</taxon>
    </lineage>
</organism>
<dbReference type="PROSITE" id="PS00726">
    <property type="entry name" value="AP_NUCLEASE_F1_1"/>
    <property type="match status" value="1"/>
</dbReference>
<protein>
    <recommendedName>
        <fullName evidence="3">exodeoxyribonuclease III</fullName>
        <ecNumber evidence="3">3.1.11.2</ecNumber>
    </recommendedName>
</protein>
<reference evidence="12" key="2">
    <citation type="submission" date="2015-06" db="UniProtKB">
        <authorList>
            <consortium name="EnsemblMetazoa"/>
        </authorList>
    </citation>
    <scope>IDENTIFICATION</scope>
</reference>
<evidence type="ECO:0000313" key="13">
    <source>
        <dbReference type="Proteomes" id="UP000015102"/>
    </source>
</evidence>
<evidence type="ECO:0000313" key="12">
    <source>
        <dbReference type="EnsemblMetazoa" id="MESCA008599-PA"/>
    </source>
</evidence>
<dbReference type="PANTHER" id="PTHR22748:SF6">
    <property type="entry name" value="DNA-(APURINIC OR APYRIMIDINIC SITE) ENDONUCLEASE"/>
    <property type="match status" value="1"/>
</dbReference>
<dbReference type="GO" id="GO:0008081">
    <property type="term" value="F:phosphoric diester hydrolase activity"/>
    <property type="evidence" value="ECO:0007669"/>
    <property type="project" value="TreeGrafter"/>
</dbReference>
<dbReference type="GO" id="GO:0006284">
    <property type="term" value="P:base-excision repair"/>
    <property type="evidence" value="ECO:0007669"/>
    <property type="project" value="TreeGrafter"/>
</dbReference>
<evidence type="ECO:0000256" key="8">
    <source>
        <dbReference type="PIRSR" id="PIRSR604808-3"/>
    </source>
</evidence>
<evidence type="ECO:0000256" key="4">
    <source>
        <dbReference type="ARBA" id="ARBA00022723"/>
    </source>
</evidence>
<dbReference type="OMA" id="FWSSADK"/>
<dbReference type="PROSITE" id="PS51435">
    <property type="entry name" value="AP_NUCLEASE_F1_4"/>
    <property type="match status" value="1"/>
</dbReference>
<feature type="binding site" evidence="7">
    <location>
        <position position="226"/>
    </location>
    <ligand>
        <name>Mg(2+)</name>
        <dbReference type="ChEBI" id="CHEBI:18420"/>
        <label>1</label>
    </ligand>
</feature>
<feature type="binding site" evidence="7">
    <location>
        <position position="86"/>
    </location>
    <ligand>
        <name>Mg(2+)</name>
        <dbReference type="ChEBI" id="CHEBI:18420"/>
        <label>1</label>
    </ligand>
</feature>
<feature type="domain" description="Endonuclease/exonuclease/phosphatase" evidence="11">
    <location>
        <begin position="84"/>
        <end position="228"/>
    </location>
</feature>
<evidence type="ECO:0000256" key="3">
    <source>
        <dbReference type="ARBA" id="ARBA00012115"/>
    </source>
</evidence>
<dbReference type="GO" id="GO:0008311">
    <property type="term" value="F:double-stranded DNA 3'-5' DNA exonuclease activity"/>
    <property type="evidence" value="ECO:0007669"/>
    <property type="project" value="UniProtKB-EC"/>
</dbReference>
<keyword evidence="7" id="KW-0464">Manganese</keyword>
<feature type="binding site" evidence="7">
    <location>
        <position position="114"/>
    </location>
    <ligand>
        <name>Mg(2+)</name>
        <dbReference type="ChEBI" id="CHEBI:18420"/>
        <label>1</label>
    </ligand>
</feature>
<dbReference type="GO" id="GO:0003906">
    <property type="term" value="F:DNA-(apurinic or apyrimidinic site) endonuclease activity"/>
    <property type="evidence" value="ECO:0007669"/>
    <property type="project" value="TreeGrafter"/>
</dbReference>
<dbReference type="STRING" id="36166.T1GXP6"/>
<dbReference type="HOGENOM" id="CLU_1212412_0_0_1"/>
<keyword evidence="4 7" id="KW-0479">Metal-binding</keyword>
<comment type="similarity">
    <text evidence="2 9">Belongs to the DNA repair enzymes AP/ExoA family.</text>
</comment>